<dbReference type="SUPFAM" id="SSF52499">
    <property type="entry name" value="Isochorismatase-like hydrolases"/>
    <property type="match status" value="1"/>
</dbReference>
<evidence type="ECO:0000259" key="2">
    <source>
        <dbReference type="Pfam" id="PF00857"/>
    </source>
</evidence>
<name>A0A2J8I589_VIBDI</name>
<dbReference type="PANTHER" id="PTHR43540:SF14">
    <property type="entry name" value="ISOCHORISMATASE"/>
    <property type="match status" value="1"/>
</dbReference>
<dbReference type="Proteomes" id="UP000236449">
    <property type="component" value="Unassembled WGS sequence"/>
</dbReference>
<dbReference type="GO" id="GO:0016787">
    <property type="term" value="F:hydrolase activity"/>
    <property type="evidence" value="ECO:0007669"/>
    <property type="project" value="UniProtKB-KW"/>
</dbReference>
<evidence type="ECO:0000256" key="1">
    <source>
        <dbReference type="ARBA" id="ARBA00022801"/>
    </source>
</evidence>
<dbReference type="AlphaFoldDB" id="A0A2J8I589"/>
<dbReference type="OrthoDB" id="1157330at2"/>
<dbReference type="InterPro" id="IPR050272">
    <property type="entry name" value="Isochorismatase-like_hydrls"/>
</dbReference>
<dbReference type="InterPro" id="IPR000868">
    <property type="entry name" value="Isochorismatase-like_dom"/>
</dbReference>
<evidence type="ECO:0000313" key="3">
    <source>
        <dbReference type="EMBL" id="PNI05702.1"/>
    </source>
</evidence>
<reference evidence="3 4" key="1">
    <citation type="submission" date="2018-01" db="EMBL/GenBank/DDBJ databases">
        <title>Draft genome sequences of six Vibrio diazotrophicus strains isolated from deep-sea sediments of the Baltic Sea.</title>
        <authorList>
            <person name="Castillo D."/>
            <person name="Vandieken V."/>
            <person name="Chiang O."/>
            <person name="Middelboe M."/>
        </authorList>
    </citation>
    <scope>NUCLEOTIDE SEQUENCE [LARGE SCALE GENOMIC DNA]</scope>
    <source>
        <strain evidence="3 4">60.27F</strain>
    </source>
</reference>
<accession>A0A2J8I589</accession>
<dbReference type="EMBL" id="POSK01000003">
    <property type="protein sequence ID" value="PNI05702.1"/>
    <property type="molecule type" value="Genomic_DNA"/>
</dbReference>
<sequence length="186" mass="20697">MTDSTTKGDGSNEALLIIDMQIGCFHTPRHDREGVISRINKLSHAFRAKNLPVIFIQHNGIKENYLLPGTEDFEIVRELVISDADYTVEKTVNGAFYKTNLKELLDSLNVGTLYITGLATDFCVNATIHAALVEDFNIVVVSDCHTTADKLEMSASDIIKFHNFIWSNLTPTEGVISLKTHEEVLS</sequence>
<dbReference type="Gene3D" id="3.40.50.850">
    <property type="entry name" value="Isochorismatase-like"/>
    <property type="match status" value="1"/>
</dbReference>
<evidence type="ECO:0000313" key="4">
    <source>
        <dbReference type="Proteomes" id="UP000236449"/>
    </source>
</evidence>
<gene>
    <name evidence="3" type="ORF">C1N32_06285</name>
</gene>
<organism evidence="3 4">
    <name type="scientific">Vibrio diazotrophicus</name>
    <dbReference type="NCBI Taxonomy" id="685"/>
    <lineage>
        <taxon>Bacteria</taxon>
        <taxon>Pseudomonadati</taxon>
        <taxon>Pseudomonadota</taxon>
        <taxon>Gammaproteobacteria</taxon>
        <taxon>Vibrionales</taxon>
        <taxon>Vibrionaceae</taxon>
        <taxon>Vibrio</taxon>
    </lineage>
</organism>
<comment type="caution">
    <text evidence="3">The sequence shown here is derived from an EMBL/GenBank/DDBJ whole genome shotgun (WGS) entry which is preliminary data.</text>
</comment>
<dbReference type="PANTHER" id="PTHR43540">
    <property type="entry name" value="PEROXYUREIDOACRYLATE/UREIDOACRYLATE AMIDOHYDROLASE-RELATED"/>
    <property type="match status" value="1"/>
</dbReference>
<keyword evidence="1 3" id="KW-0378">Hydrolase</keyword>
<proteinExistence type="predicted"/>
<dbReference type="InterPro" id="IPR036380">
    <property type="entry name" value="Isochorismatase-like_sf"/>
</dbReference>
<feature type="domain" description="Isochorismatase-like" evidence="2">
    <location>
        <begin position="14"/>
        <end position="151"/>
    </location>
</feature>
<protein>
    <submittedName>
        <fullName evidence="3">Cysteine hydrolase</fullName>
    </submittedName>
</protein>
<dbReference type="Pfam" id="PF00857">
    <property type="entry name" value="Isochorismatase"/>
    <property type="match status" value="1"/>
</dbReference>
<dbReference type="RefSeq" id="WP_102965746.1">
    <property type="nucleotide sequence ID" value="NZ_POSK01000003.1"/>
</dbReference>